<comment type="caution">
    <text evidence="2">The sequence shown here is derived from an EMBL/GenBank/DDBJ whole genome shotgun (WGS) entry which is preliminary data.</text>
</comment>
<feature type="compositionally biased region" description="Low complexity" evidence="1">
    <location>
        <begin position="104"/>
        <end position="124"/>
    </location>
</feature>
<evidence type="ECO:0000313" key="3">
    <source>
        <dbReference type="Proteomes" id="UP000289738"/>
    </source>
</evidence>
<feature type="compositionally biased region" description="Low complexity" evidence="1">
    <location>
        <begin position="37"/>
        <end position="55"/>
    </location>
</feature>
<reference evidence="2 3" key="1">
    <citation type="submission" date="2019-01" db="EMBL/GenBank/DDBJ databases">
        <title>Sequencing of cultivated peanut Arachis hypogaea provides insights into genome evolution and oil improvement.</title>
        <authorList>
            <person name="Chen X."/>
        </authorList>
    </citation>
    <scope>NUCLEOTIDE SEQUENCE [LARGE SCALE GENOMIC DNA]</scope>
    <source>
        <strain evidence="3">cv. Fuhuasheng</strain>
        <tissue evidence="2">Leaves</tissue>
    </source>
</reference>
<evidence type="ECO:0000256" key="1">
    <source>
        <dbReference type="SAM" id="MobiDB-lite"/>
    </source>
</evidence>
<protein>
    <submittedName>
        <fullName evidence="2">Uncharacterized protein</fullName>
    </submittedName>
</protein>
<dbReference type="PANTHER" id="PTHR35459">
    <property type="entry name" value="T1N6.14 PROTEIN"/>
    <property type="match status" value="1"/>
</dbReference>
<keyword evidence="3" id="KW-1185">Reference proteome</keyword>
<feature type="region of interest" description="Disordered" evidence="1">
    <location>
        <begin position="103"/>
        <end position="149"/>
    </location>
</feature>
<dbReference type="PANTHER" id="PTHR35459:SF2">
    <property type="entry name" value="T1N6.14 PROTEIN"/>
    <property type="match status" value="1"/>
</dbReference>
<dbReference type="EMBL" id="SDMP01000007">
    <property type="protein sequence ID" value="RYR46429.1"/>
    <property type="molecule type" value="Genomic_DNA"/>
</dbReference>
<gene>
    <name evidence="2" type="ORF">Ahy_A07g032167</name>
</gene>
<dbReference type="AlphaFoldDB" id="A0A445C691"/>
<dbReference type="STRING" id="3818.A0A445C691"/>
<name>A0A445C691_ARAHY</name>
<sequence>MPSPLVLKPISPFFSLHPPRPPLSPPTKLQIPETTEPPTAIHSSSAPHSPPTAIHSSRDHHRVEPASSSPSSPSPTPHSLVYLLEILQRLKAIDIGIEERQMLTETSPSPSSAASPSPTTQSSHLPPPSPPPTTSGAAIPSSTKKRPLESDSFSNYYKIRALIPDLRPHFIQVLRTPDYKSSKESREIREQLKIVVKLYDDMKAEAVSLAKYKQDGQNLDHKTQQEQQPQHMKSPEQIQVEIMALAEEGQGTYVVGGSAFGWNFITFSGEEAVYYGRTKEQFRSTQVRTQPGLNRIVSFIDRGC</sequence>
<accession>A0A445C691</accession>
<organism evidence="2 3">
    <name type="scientific">Arachis hypogaea</name>
    <name type="common">Peanut</name>
    <dbReference type="NCBI Taxonomy" id="3818"/>
    <lineage>
        <taxon>Eukaryota</taxon>
        <taxon>Viridiplantae</taxon>
        <taxon>Streptophyta</taxon>
        <taxon>Embryophyta</taxon>
        <taxon>Tracheophyta</taxon>
        <taxon>Spermatophyta</taxon>
        <taxon>Magnoliopsida</taxon>
        <taxon>eudicotyledons</taxon>
        <taxon>Gunneridae</taxon>
        <taxon>Pentapetalae</taxon>
        <taxon>rosids</taxon>
        <taxon>fabids</taxon>
        <taxon>Fabales</taxon>
        <taxon>Fabaceae</taxon>
        <taxon>Papilionoideae</taxon>
        <taxon>50 kb inversion clade</taxon>
        <taxon>dalbergioids sensu lato</taxon>
        <taxon>Dalbergieae</taxon>
        <taxon>Pterocarpus clade</taxon>
        <taxon>Arachis</taxon>
    </lineage>
</organism>
<evidence type="ECO:0000313" key="2">
    <source>
        <dbReference type="EMBL" id="RYR46429.1"/>
    </source>
</evidence>
<proteinExistence type="predicted"/>
<dbReference type="Proteomes" id="UP000289738">
    <property type="component" value="Chromosome A07"/>
</dbReference>
<feature type="region of interest" description="Disordered" evidence="1">
    <location>
        <begin position="1"/>
        <end position="76"/>
    </location>
</feature>